<dbReference type="GO" id="GO:0016787">
    <property type="term" value="F:hydrolase activity"/>
    <property type="evidence" value="ECO:0007669"/>
    <property type="project" value="UniProtKB-KW"/>
</dbReference>
<dbReference type="Proteomes" id="UP000471120">
    <property type="component" value="Unassembled WGS sequence"/>
</dbReference>
<sequence length="252" mass="28285">MIADGVHDEGGSGTPIVLLHGLMGRSRTWRRQVPWLRELGHVHTVDAAGHGRPAPHPLSTEAFVDDLTEQLRGVTEPMVLVGHSMGGLHAWMFAARHPARVRAIVVEDMAPDFRGRSAHDWAETIRSWPAFADDRAVLAHFGDVAGQYFLDALDRTPEGFRLHGDVETFRDISQEWGTRDFWQQWAATTAPALVIEGEYSITPQGQMRRMATARPGVRYERVEGAAHLVHDEQPERYRELVEPFVRAHVDAP</sequence>
<dbReference type="AlphaFoldDB" id="A0A6P2CEC2"/>
<accession>A0A6P2CEC2</accession>
<evidence type="ECO:0000259" key="1">
    <source>
        <dbReference type="Pfam" id="PF12697"/>
    </source>
</evidence>
<name>A0A6P2CEC2_9NOCA</name>
<comment type="caution">
    <text evidence="2">The sequence shown here is derived from an EMBL/GenBank/DDBJ whole genome shotgun (WGS) entry which is preliminary data.</text>
</comment>
<reference evidence="2 3" key="1">
    <citation type="submission" date="2018-07" db="EMBL/GenBank/DDBJ databases">
        <title>Genome sequence of Rhodococcus rhodnii ATCC 35071 from Rhodnius prolixus.</title>
        <authorList>
            <person name="Patel V."/>
            <person name="Vogel K.J."/>
        </authorList>
    </citation>
    <scope>NUCLEOTIDE SEQUENCE [LARGE SCALE GENOMIC DNA]</scope>
    <source>
        <strain evidence="2 3">ATCC 35071</strain>
    </source>
</reference>
<protein>
    <submittedName>
        <fullName evidence="2">Alpha/beta hydrolase</fullName>
    </submittedName>
</protein>
<dbReference type="PANTHER" id="PTHR43194:SF5">
    <property type="entry name" value="PIMELOYL-[ACYL-CARRIER PROTEIN] METHYL ESTER ESTERASE"/>
    <property type="match status" value="1"/>
</dbReference>
<keyword evidence="2" id="KW-0378">Hydrolase</keyword>
<evidence type="ECO:0000313" key="3">
    <source>
        <dbReference type="Proteomes" id="UP000471120"/>
    </source>
</evidence>
<dbReference type="SUPFAM" id="SSF53474">
    <property type="entry name" value="alpha/beta-Hydrolases"/>
    <property type="match status" value="1"/>
</dbReference>
<dbReference type="PANTHER" id="PTHR43194">
    <property type="entry name" value="HYDROLASE ALPHA/BETA FOLD FAMILY"/>
    <property type="match status" value="1"/>
</dbReference>
<evidence type="ECO:0000313" key="2">
    <source>
        <dbReference type="EMBL" id="TXG89258.1"/>
    </source>
</evidence>
<dbReference type="Gene3D" id="3.40.50.1820">
    <property type="entry name" value="alpha/beta hydrolase"/>
    <property type="match status" value="1"/>
</dbReference>
<dbReference type="InterPro" id="IPR029058">
    <property type="entry name" value="AB_hydrolase_fold"/>
</dbReference>
<gene>
    <name evidence="2" type="ORF">DW322_02110</name>
</gene>
<dbReference type="EMBL" id="QRCM01000001">
    <property type="protein sequence ID" value="TXG89258.1"/>
    <property type="molecule type" value="Genomic_DNA"/>
</dbReference>
<organism evidence="2 3">
    <name type="scientific">Rhodococcus rhodnii</name>
    <dbReference type="NCBI Taxonomy" id="38312"/>
    <lineage>
        <taxon>Bacteria</taxon>
        <taxon>Bacillati</taxon>
        <taxon>Actinomycetota</taxon>
        <taxon>Actinomycetes</taxon>
        <taxon>Mycobacteriales</taxon>
        <taxon>Nocardiaceae</taxon>
        <taxon>Rhodococcus</taxon>
    </lineage>
</organism>
<dbReference type="Pfam" id="PF12697">
    <property type="entry name" value="Abhydrolase_6"/>
    <property type="match status" value="1"/>
</dbReference>
<dbReference type="InterPro" id="IPR050228">
    <property type="entry name" value="Carboxylesterase_BioH"/>
</dbReference>
<feature type="domain" description="AB hydrolase-1" evidence="1">
    <location>
        <begin position="16"/>
        <end position="239"/>
    </location>
</feature>
<dbReference type="InterPro" id="IPR000073">
    <property type="entry name" value="AB_hydrolase_1"/>
</dbReference>
<proteinExistence type="predicted"/>
<dbReference type="RefSeq" id="WP_040774584.1">
    <property type="nucleotide sequence ID" value="NZ_QRCM01000001.1"/>
</dbReference>